<protein>
    <recommendedName>
        <fullName evidence="1">DUF7975 domain-containing protein</fullName>
    </recommendedName>
</protein>
<name>A0A1G9XWX4_9EURY</name>
<dbReference type="EMBL" id="FNIA01000012">
    <property type="protein sequence ID" value="SDN01280.1"/>
    <property type="molecule type" value="Genomic_DNA"/>
</dbReference>
<sequence length="132" mass="14736">MTRFDAADADARRELVVDAFAAHRERGSPYVTLTTAPDETDAEQGHGAPWVQYFDDTLALDCTDDELDRLKTLVRDYPSATIDELVSPDEAEGTHARLTVRTDDDRVAQLVDDVFTAVYGRGADYRLWAVEV</sequence>
<organism evidence="2 3">
    <name type="scientific">Haloarchaeobius iranensis</name>
    <dbReference type="NCBI Taxonomy" id="996166"/>
    <lineage>
        <taxon>Archaea</taxon>
        <taxon>Methanobacteriati</taxon>
        <taxon>Methanobacteriota</taxon>
        <taxon>Stenosarchaea group</taxon>
        <taxon>Halobacteria</taxon>
        <taxon>Halobacteriales</taxon>
        <taxon>Halorubellaceae</taxon>
        <taxon>Haloarchaeobius</taxon>
    </lineage>
</organism>
<dbReference type="OrthoDB" id="193911at2157"/>
<dbReference type="InterPro" id="IPR058281">
    <property type="entry name" value="DUF7975"/>
</dbReference>
<accession>A0A1G9XWX4</accession>
<keyword evidence="3" id="KW-1185">Reference proteome</keyword>
<dbReference type="AlphaFoldDB" id="A0A1G9XWX4"/>
<evidence type="ECO:0000313" key="2">
    <source>
        <dbReference type="EMBL" id="SDN01280.1"/>
    </source>
</evidence>
<proteinExistence type="predicted"/>
<feature type="domain" description="DUF7975" evidence="1">
    <location>
        <begin position="1"/>
        <end position="132"/>
    </location>
</feature>
<dbReference type="Proteomes" id="UP000199370">
    <property type="component" value="Unassembled WGS sequence"/>
</dbReference>
<gene>
    <name evidence="2" type="ORF">SAMN05192554_11217</name>
</gene>
<reference evidence="2 3" key="1">
    <citation type="submission" date="2016-10" db="EMBL/GenBank/DDBJ databases">
        <authorList>
            <person name="de Groot N.N."/>
        </authorList>
    </citation>
    <scope>NUCLEOTIDE SEQUENCE [LARGE SCALE GENOMIC DNA]</scope>
    <source>
        <strain evidence="3">EB21,IBRC-M 10013,KCTC 4048</strain>
    </source>
</reference>
<dbReference type="RefSeq" id="WP_089734005.1">
    <property type="nucleotide sequence ID" value="NZ_FNIA01000012.1"/>
</dbReference>
<evidence type="ECO:0000259" key="1">
    <source>
        <dbReference type="Pfam" id="PF25930"/>
    </source>
</evidence>
<dbReference type="Pfam" id="PF25930">
    <property type="entry name" value="DUF7975"/>
    <property type="match status" value="1"/>
</dbReference>
<evidence type="ECO:0000313" key="3">
    <source>
        <dbReference type="Proteomes" id="UP000199370"/>
    </source>
</evidence>